<evidence type="ECO:0000313" key="9">
    <source>
        <dbReference type="Proteomes" id="UP000283530"/>
    </source>
</evidence>
<keyword evidence="9" id="KW-1185">Reference proteome</keyword>
<reference evidence="8 9" key="1">
    <citation type="journal article" date="2019" name="Nat. Plants">
        <title>Stout camphor tree genome fills gaps in understanding of flowering plant genome evolution.</title>
        <authorList>
            <person name="Chaw S.M."/>
            <person name="Liu Y.C."/>
            <person name="Wu Y.W."/>
            <person name="Wang H.Y."/>
            <person name="Lin C.I."/>
            <person name="Wu C.S."/>
            <person name="Ke H.M."/>
            <person name="Chang L.Y."/>
            <person name="Hsu C.Y."/>
            <person name="Yang H.T."/>
            <person name="Sudianto E."/>
            <person name="Hsu M.H."/>
            <person name="Wu K.P."/>
            <person name="Wang L.N."/>
            <person name="Leebens-Mack J.H."/>
            <person name="Tsai I.J."/>
        </authorList>
    </citation>
    <scope>NUCLEOTIDE SEQUENCE [LARGE SCALE GENOMIC DNA]</scope>
    <source>
        <strain evidence="9">cv. Chaw 1501</strain>
        <tissue evidence="8">Young leaves</tissue>
    </source>
</reference>
<feature type="domain" description="Sugar phosphate transporter" evidence="7">
    <location>
        <begin position="189"/>
        <end position="464"/>
    </location>
</feature>
<feature type="transmembrane region" description="Helical" evidence="6">
    <location>
        <begin position="423"/>
        <end position="443"/>
    </location>
</feature>
<proteinExistence type="predicted"/>
<dbReference type="InterPro" id="IPR050186">
    <property type="entry name" value="TPT_transporter"/>
</dbReference>
<evidence type="ECO:0000256" key="4">
    <source>
        <dbReference type="ARBA" id="ARBA00023136"/>
    </source>
</evidence>
<feature type="transmembrane region" description="Helical" evidence="6">
    <location>
        <begin position="272"/>
        <end position="294"/>
    </location>
</feature>
<feature type="transmembrane region" description="Helical" evidence="6">
    <location>
        <begin position="449"/>
        <end position="466"/>
    </location>
</feature>
<feature type="transmembrane region" description="Helical" evidence="6">
    <location>
        <begin position="216"/>
        <end position="236"/>
    </location>
</feature>
<evidence type="ECO:0000259" key="7">
    <source>
        <dbReference type="Pfam" id="PF03151"/>
    </source>
</evidence>
<name>A0A443NJQ0_9MAGN</name>
<comment type="caution">
    <text evidence="8">The sequence shown here is derived from an EMBL/GenBank/DDBJ whole genome shotgun (WGS) entry which is preliminary data.</text>
</comment>
<feature type="transmembrane region" description="Helical" evidence="6">
    <location>
        <begin position="392"/>
        <end position="416"/>
    </location>
</feature>
<feature type="region of interest" description="Disordered" evidence="5">
    <location>
        <begin position="1"/>
        <end position="28"/>
    </location>
</feature>
<dbReference type="InterPro" id="IPR004853">
    <property type="entry name" value="Sugar_P_trans_dom"/>
</dbReference>
<comment type="subcellular location">
    <subcellularLocation>
        <location evidence="1">Membrane</location>
        <topology evidence="1">Multi-pass membrane protein</topology>
    </subcellularLocation>
</comment>
<dbReference type="Proteomes" id="UP000283530">
    <property type="component" value="Unassembled WGS sequence"/>
</dbReference>
<dbReference type="PANTHER" id="PTHR11132">
    <property type="entry name" value="SOLUTE CARRIER FAMILY 35"/>
    <property type="match status" value="1"/>
</dbReference>
<organism evidence="8 9">
    <name type="scientific">Cinnamomum micranthum f. kanehirae</name>
    <dbReference type="NCBI Taxonomy" id="337451"/>
    <lineage>
        <taxon>Eukaryota</taxon>
        <taxon>Viridiplantae</taxon>
        <taxon>Streptophyta</taxon>
        <taxon>Embryophyta</taxon>
        <taxon>Tracheophyta</taxon>
        <taxon>Spermatophyta</taxon>
        <taxon>Magnoliopsida</taxon>
        <taxon>Magnoliidae</taxon>
        <taxon>Laurales</taxon>
        <taxon>Lauraceae</taxon>
        <taxon>Cinnamomum</taxon>
    </lineage>
</organism>
<evidence type="ECO:0000256" key="1">
    <source>
        <dbReference type="ARBA" id="ARBA00004141"/>
    </source>
</evidence>
<keyword evidence="2 6" id="KW-0812">Transmembrane</keyword>
<keyword evidence="3 6" id="KW-1133">Transmembrane helix</keyword>
<evidence type="ECO:0000256" key="3">
    <source>
        <dbReference type="ARBA" id="ARBA00022989"/>
    </source>
</evidence>
<feature type="transmembrane region" description="Helical" evidence="6">
    <location>
        <begin position="248"/>
        <end position="266"/>
    </location>
</feature>
<dbReference type="Pfam" id="PF03151">
    <property type="entry name" value="TPT"/>
    <property type="match status" value="1"/>
</dbReference>
<dbReference type="AlphaFoldDB" id="A0A443NJQ0"/>
<keyword evidence="4 6" id="KW-0472">Membrane</keyword>
<evidence type="ECO:0000256" key="6">
    <source>
        <dbReference type="SAM" id="Phobius"/>
    </source>
</evidence>
<dbReference type="EMBL" id="QPKB01000003">
    <property type="protein sequence ID" value="RWR78746.1"/>
    <property type="molecule type" value="Genomic_DNA"/>
</dbReference>
<accession>A0A443NJQ0</accession>
<evidence type="ECO:0000256" key="2">
    <source>
        <dbReference type="ARBA" id="ARBA00022692"/>
    </source>
</evidence>
<feature type="transmembrane region" description="Helical" evidence="6">
    <location>
        <begin position="359"/>
        <end position="380"/>
    </location>
</feature>
<feature type="compositionally biased region" description="Low complexity" evidence="5">
    <location>
        <begin position="11"/>
        <end position="24"/>
    </location>
</feature>
<dbReference type="OrthoDB" id="417037at2759"/>
<protein>
    <submittedName>
        <fullName evidence="8">GDP-mannose transporter GONST1</fullName>
    </submittedName>
</protein>
<dbReference type="GO" id="GO:0016020">
    <property type="term" value="C:membrane"/>
    <property type="evidence" value="ECO:0007669"/>
    <property type="project" value="UniProtKB-SubCell"/>
</dbReference>
<gene>
    <name evidence="8" type="ORF">CKAN_00729200</name>
</gene>
<evidence type="ECO:0000313" key="8">
    <source>
        <dbReference type="EMBL" id="RWR78746.1"/>
    </source>
</evidence>
<evidence type="ECO:0000256" key="5">
    <source>
        <dbReference type="SAM" id="MobiDB-lite"/>
    </source>
</evidence>
<sequence length="471" mass="52080">MDSKHLTSRISGNTLPTTTLNSSSHGSNLNPRISRLRLRTISTSPNSSIEATSPLKLAFYASIPVLQIRAFRFSLSLSTPPFPYNLRSIRAFVTGHDVEEPEFRDANGALPLGKGDNMVYKILHSFIKERNNRFINIATNAVRRATTYTVSSGSTGEFGDDISHHIHEDEKRQHVTKRVSGPLVSGLAYCISSCSMILLNKIVLSSYGFDAGISLMFYQNFVCVMVVIALEFFGVVSTERFSLKLIKVWVPVNLIFVGMLVTGMYSLKYINIAMVTILKNVTNILTAVGEAYIFRRRQNKKIISAVSGGTTDLSFDALGYAWQMVNCILTASYSLTLRRVMDTAKQSTRSGSLNEISMVLLNNALSLPFAILLILIFGEWEYVYNSDVIRMPMFWVLATASGLLGLAISFTSMWFLNQTGPTTYSLVGSLNKIPISIAGILLFKVPLSLPNLLSILFGLFAGVFFARAKMS</sequence>
<feature type="transmembrane region" description="Helical" evidence="6">
    <location>
        <begin position="181"/>
        <end position="204"/>
    </location>
</feature>
<dbReference type="STRING" id="337451.A0A443NJQ0"/>